<evidence type="ECO:0000313" key="3">
    <source>
        <dbReference type="EMBL" id="PJA64025.1"/>
    </source>
</evidence>
<accession>A0A2M7YM04</accession>
<dbReference type="Proteomes" id="UP000230941">
    <property type="component" value="Unassembled WGS sequence"/>
</dbReference>
<dbReference type="EMBL" id="PFWG01000021">
    <property type="protein sequence ID" value="PJA64025.1"/>
    <property type="molecule type" value="Genomic_DNA"/>
</dbReference>
<dbReference type="NCBIfam" id="TIGR00696">
    <property type="entry name" value="wecG_tagA_cpsF"/>
    <property type="match status" value="1"/>
</dbReference>
<comment type="caution">
    <text evidence="3">The sequence shown here is derived from an EMBL/GenBank/DDBJ whole genome shotgun (WGS) entry which is preliminary data.</text>
</comment>
<keyword evidence="1" id="KW-0328">Glycosyltransferase</keyword>
<dbReference type="CDD" id="cd06533">
    <property type="entry name" value="Glyco_transf_WecG_TagA"/>
    <property type="match status" value="1"/>
</dbReference>
<dbReference type="Pfam" id="PF03808">
    <property type="entry name" value="Glyco_tran_WecG"/>
    <property type="match status" value="1"/>
</dbReference>
<evidence type="ECO:0000313" key="4">
    <source>
        <dbReference type="Proteomes" id="UP000230941"/>
    </source>
</evidence>
<protein>
    <submittedName>
        <fullName evidence="3">Glycosyltransferase</fullName>
    </submittedName>
</protein>
<evidence type="ECO:0000256" key="2">
    <source>
        <dbReference type="ARBA" id="ARBA00022679"/>
    </source>
</evidence>
<dbReference type="InterPro" id="IPR004629">
    <property type="entry name" value="WecG_TagA_CpsF"/>
</dbReference>
<sequence>MKTEILGVKIDNLTREEISEKIDGFLADGRQHYLVLPYSEFIVQAAAEPEFLNLLNRSDLSLCESRGLFLALKLLGQPVKEQVAGVDLVRQISRKHPGVFLLGGGEGVAERTAQILGSNITGVRDGYRGLAAAVESINQVRPEILFVALGMPKQEKWINENLSKMPSVKLAVGVGGAFDFISGRIKRAPRFARQSGLEWLWRFCRQPWRLKRIFKAGFVFPWLAIKSKLSPKK</sequence>
<dbReference type="PANTHER" id="PTHR34136:SF1">
    <property type="entry name" value="UDP-N-ACETYL-D-MANNOSAMINURONIC ACID TRANSFERASE"/>
    <property type="match status" value="1"/>
</dbReference>
<reference evidence="4" key="1">
    <citation type="submission" date="2017-09" db="EMBL/GenBank/DDBJ databases">
        <title>Depth-based differentiation of microbial function through sediment-hosted aquifers and enrichment of novel symbionts in the deep terrestrial subsurface.</title>
        <authorList>
            <person name="Probst A.J."/>
            <person name="Ladd B."/>
            <person name="Jarett J.K."/>
            <person name="Geller-Mcgrath D.E."/>
            <person name="Sieber C.M.K."/>
            <person name="Emerson J.B."/>
            <person name="Anantharaman K."/>
            <person name="Thomas B.C."/>
            <person name="Malmstrom R."/>
            <person name="Stieglmeier M."/>
            <person name="Klingl A."/>
            <person name="Woyke T."/>
            <person name="Ryan C.M."/>
            <person name="Banfield J.F."/>
        </authorList>
    </citation>
    <scope>NUCLEOTIDE SEQUENCE [LARGE SCALE GENOMIC DNA]</scope>
</reference>
<dbReference type="PANTHER" id="PTHR34136">
    <property type="match status" value="1"/>
</dbReference>
<dbReference type="GO" id="GO:0016758">
    <property type="term" value="F:hexosyltransferase activity"/>
    <property type="evidence" value="ECO:0007669"/>
    <property type="project" value="TreeGrafter"/>
</dbReference>
<dbReference type="AlphaFoldDB" id="A0A2M7YM04"/>
<keyword evidence="2 3" id="KW-0808">Transferase</keyword>
<organism evidence="3 4">
    <name type="scientific">Candidatus Portnoybacteria bacterium CG_4_9_14_3_um_filter_43_11</name>
    <dbReference type="NCBI Taxonomy" id="1974805"/>
    <lineage>
        <taxon>Bacteria</taxon>
        <taxon>Candidatus Portnoyibacteriota</taxon>
    </lineage>
</organism>
<proteinExistence type="predicted"/>
<name>A0A2M7YM04_9BACT</name>
<evidence type="ECO:0000256" key="1">
    <source>
        <dbReference type="ARBA" id="ARBA00022676"/>
    </source>
</evidence>
<gene>
    <name evidence="3" type="ORF">CO160_00830</name>
</gene>